<dbReference type="PANTHER" id="PTHR43180:SF31">
    <property type="entry name" value="CHAIN DEHYDROGENASE_REDUCTASE, PUTATIVE (AFU_ORTHOLOGUE AFUA_2G16570)-RELATED"/>
    <property type="match status" value="1"/>
</dbReference>
<accession>W9YQM0</accession>
<reference evidence="3 4" key="1">
    <citation type="submission" date="2013-03" db="EMBL/GenBank/DDBJ databases">
        <title>The Genome Sequence of Capronia epimyces CBS 606.96.</title>
        <authorList>
            <consortium name="The Broad Institute Genomics Platform"/>
            <person name="Cuomo C."/>
            <person name="de Hoog S."/>
            <person name="Gorbushina A."/>
            <person name="Walker B."/>
            <person name="Young S.K."/>
            <person name="Zeng Q."/>
            <person name="Gargeya S."/>
            <person name="Fitzgerald M."/>
            <person name="Haas B."/>
            <person name="Abouelleil A."/>
            <person name="Allen A.W."/>
            <person name="Alvarado L."/>
            <person name="Arachchi H.M."/>
            <person name="Berlin A.M."/>
            <person name="Chapman S.B."/>
            <person name="Gainer-Dewar J."/>
            <person name="Goldberg J."/>
            <person name="Griggs A."/>
            <person name="Gujja S."/>
            <person name="Hansen M."/>
            <person name="Howarth C."/>
            <person name="Imamovic A."/>
            <person name="Ireland A."/>
            <person name="Larimer J."/>
            <person name="McCowan C."/>
            <person name="Murphy C."/>
            <person name="Pearson M."/>
            <person name="Poon T.W."/>
            <person name="Priest M."/>
            <person name="Roberts A."/>
            <person name="Saif S."/>
            <person name="Shea T."/>
            <person name="Sisk P."/>
            <person name="Sykes S."/>
            <person name="Wortman J."/>
            <person name="Nusbaum C."/>
            <person name="Birren B."/>
        </authorList>
    </citation>
    <scope>NUCLEOTIDE SEQUENCE [LARGE SCALE GENOMIC DNA]</scope>
    <source>
        <strain evidence="3 4">CBS 606.96</strain>
    </source>
</reference>
<dbReference type="GO" id="GO:0016491">
    <property type="term" value="F:oxidoreductase activity"/>
    <property type="evidence" value="ECO:0007669"/>
    <property type="project" value="UniProtKB-KW"/>
</dbReference>
<dbReference type="Proteomes" id="UP000019478">
    <property type="component" value="Unassembled WGS sequence"/>
</dbReference>
<comment type="caution">
    <text evidence="3">The sequence shown here is derived from an EMBL/GenBank/DDBJ whole genome shotgun (WGS) entry which is preliminary data.</text>
</comment>
<dbReference type="OrthoDB" id="5371740at2759"/>
<dbReference type="STRING" id="1182542.W9YQM0"/>
<keyword evidence="2" id="KW-0560">Oxidoreductase</keyword>
<keyword evidence="4" id="KW-1185">Reference proteome</keyword>
<gene>
    <name evidence="3" type="ORF">A1O3_00104</name>
</gene>
<evidence type="ECO:0008006" key="5">
    <source>
        <dbReference type="Google" id="ProtNLM"/>
    </source>
</evidence>
<dbReference type="HOGENOM" id="CLU_010194_13_3_1"/>
<sequence length="313" mass="34235">MAHPHLFPDAIDCSIESDPSKVKGKTAVITGGANGIGAVYTKALADAGAYVMIGDLDKQRAEQLASSYPGQVWVSHCDVTSWDDQVKMFTETINKSPSGRIDIVVANAGISGQDPVFVEDPASASVPEKPDLKILNINLIGVMYTIKLALFYFRKQYHAATTLGEKSDSTLVLQGSLAGYVDQPGSPQYNASKFGLRGTMRCLRRTCWQHGTRVNYIAPWYIKTDIISDAVAERITSKGAVFASIDDAARALIRICVDTTVYGRSLAIVPRMWAPLGYLDVDHDDYKEGDFLKKWQEIVLNTSHRLTGPSVTE</sequence>
<dbReference type="eggNOG" id="KOG0725">
    <property type="taxonomic scope" value="Eukaryota"/>
</dbReference>
<proteinExistence type="inferred from homology"/>
<name>W9YQM0_9EURO</name>
<evidence type="ECO:0000313" key="4">
    <source>
        <dbReference type="Proteomes" id="UP000019478"/>
    </source>
</evidence>
<dbReference type="GeneID" id="19164246"/>
<dbReference type="EMBL" id="AMGY01000001">
    <property type="protein sequence ID" value="EXJ91556.1"/>
    <property type="molecule type" value="Genomic_DNA"/>
</dbReference>
<dbReference type="PANTHER" id="PTHR43180">
    <property type="entry name" value="3-OXOACYL-(ACYL-CARRIER-PROTEIN) REDUCTASE (AFU_ORTHOLOGUE AFUA_6G11210)"/>
    <property type="match status" value="1"/>
</dbReference>
<evidence type="ECO:0000256" key="1">
    <source>
        <dbReference type="ARBA" id="ARBA00006484"/>
    </source>
</evidence>
<dbReference type="InterPro" id="IPR002347">
    <property type="entry name" value="SDR_fam"/>
</dbReference>
<dbReference type="InterPro" id="IPR036291">
    <property type="entry name" value="NAD(P)-bd_dom_sf"/>
</dbReference>
<organism evidence="3 4">
    <name type="scientific">Capronia epimyces CBS 606.96</name>
    <dbReference type="NCBI Taxonomy" id="1182542"/>
    <lineage>
        <taxon>Eukaryota</taxon>
        <taxon>Fungi</taxon>
        <taxon>Dikarya</taxon>
        <taxon>Ascomycota</taxon>
        <taxon>Pezizomycotina</taxon>
        <taxon>Eurotiomycetes</taxon>
        <taxon>Chaetothyriomycetidae</taxon>
        <taxon>Chaetothyriales</taxon>
        <taxon>Herpotrichiellaceae</taxon>
        <taxon>Capronia</taxon>
    </lineage>
</organism>
<protein>
    <recommendedName>
        <fullName evidence="5">5'-hydroxyaverantin dehydrogenase</fullName>
    </recommendedName>
</protein>
<evidence type="ECO:0000256" key="2">
    <source>
        <dbReference type="ARBA" id="ARBA00023002"/>
    </source>
</evidence>
<dbReference type="Gene3D" id="3.40.50.720">
    <property type="entry name" value="NAD(P)-binding Rossmann-like Domain"/>
    <property type="match status" value="1"/>
</dbReference>
<dbReference type="AlphaFoldDB" id="W9YQM0"/>
<dbReference type="SUPFAM" id="SSF51735">
    <property type="entry name" value="NAD(P)-binding Rossmann-fold domains"/>
    <property type="match status" value="1"/>
</dbReference>
<dbReference type="PRINTS" id="PR00081">
    <property type="entry name" value="GDHRDH"/>
</dbReference>
<dbReference type="Pfam" id="PF00106">
    <property type="entry name" value="adh_short"/>
    <property type="match status" value="1"/>
</dbReference>
<comment type="similarity">
    <text evidence="1">Belongs to the short-chain dehydrogenases/reductases (SDR) family.</text>
</comment>
<dbReference type="RefSeq" id="XP_007728446.1">
    <property type="nucleotide sequence ID" value="XM_007730256.1"/>
</dbReference>
<evidence type="ECO:0000313" key="3">
    <source>
        <dbReference type="EMBL" id="EXJ91556.1"/>
    </source>
</evidence>